<dbReference type="Pfam" id="PF00534">
    <property type="entry name" value="Glycos_transf_1"/>
    <property type="match status" value="1"/>
</dbReference>
<evidence type="ECO:0000259" key="1">
    <source>
        <dbReference type="Pfam" id="PF00534"/>
    </source>
</evidence>
<keyword evidence="3" id="KW-0808">Transferase</keyword>
<comment type="caution">
    <text evidence="3">The sequence shown here is derived from an EMBL/GenBank/DDBJ whole genome shotgun (WGS) entry which is preliminary data.</text>
</comment>
<dbReference type="GO" id="GO:0016757">
    <property type="term" value="F:glycosyltransferase activity"/>
    <property type="evidence" value="ECO:0007669"/>
    <property type="project" value="UniProtKB-KW"/>
</dbReference>
<dbReference type="InterPro" id="IPR001296">
    <property type="entry name" value="Glyco_trans_1"/>
</dbReference>
<dbReference type="Proteomes" id="UP001597086">
    <property type="component" value="Unassembled WGS sequence"/>
</dbReference>
<keyword evidence="3" id="KW-0328">Glycosyltransferase</keyword>
<name>A0ABW3KMC3_9FLAO</name>
<reference evidence="4" key="1">
    <citation type="journal article" date="2019" name="Int. J. Syst. Evol. Microbiol.">
        <title>The Global Catalogue of Microorganisms (GCM) 10K type strain sequencing project: providing services to taxonomists for standard genome sequencing and annotation.</title>
        <authorList>
            <consortium name="The Broad Institute Genomics Platform"/>
            <consortium name="The Broad Institute Genome Sequencing Center for Infectious Disease"/>
            <person name="Wu L."/>
            <person name="Ma J."/>
        </authorList>
    </citation>
    <scope>NUCLEOTIDE SEQUENCE [LARGE SCALE GENOMIC DNA]</scope>
    <source>
        <strain evidence="4">CCUG 56098</strain>
    </source>
</reference>
<dbReference type="PANTHER" id="PTHR45947:SF3">
    <property type="entry name" value="SULFOQUINOVOSYL TRANSFERASE SQD2"/>
    <property type="match status" value="1"/>
</dbReference>
<dbReference type="InterPro" id="IPR028098">
    <property type="entry name" value="Glyco_trans_4-like_N"/>
</dbReference>
<gene>
    <name evidence="3" type="ORF">ACFQ13_01585</name>
</gene>
<keyword evidence="4" id="KW-1185">Reference proteome</keyword>
<feature type="domain" description="Glycosyl transferase family 1" evidence="1">
    <location>
        <begin position="163"/>
        <end position="321"/>
    </location>
</feature>
<protein>
    <submittedName>
        <fullName evidence="3">Glycosyltransferase family 4 protein</fullName>
        <ecNumber evidence="3">2.4.-.-</ecNumber>
    </submittedName>
</protein>
<evidence type="ECO:0000313" key="4">
    <source>
        <dbReference type="Proteomes" id="UP001597086"/>
    </source>
</evidence>
<dbReference type="Gene3D" id="3.40.50.2000">
    <property type="entry name" value="Glycogen Phosphorylase B"/>
    <property type="match status" value="2"/>
</dbReference>
<dbReference type="SUPFAM" id="SSF53756">
    <property type="entry name" value="UDP-Glycosyltransferase/glycogen phosphorylase"/>
    <property type="match status" value="1"/>
</dbReference>
<feature type="domain" description="Glycosyltransferase subfamily 4-like N-terminal" evidence="2">
    <location>
        <begin position="8"/>
        <end position="153"/>
    </location>
</feature>
<evidence type="ECO:0000259" key="2">
    <source>
        <dbReference type="Pfam" id="PF13439"/>
    </source>
</evidence>
<dbReference type="RefSeq" id="WP_386113334.1">
    <property type="nucleotide sequence ID" value="NZ_JBHTKM010000001.1"/>
</dbReference>
<sequence length="345" mass="39114">MNNSTSDYFITLSNKLAETNTVVVITSKVRKTQIVLNEDVVLLKWPSKRPTKWRDFWFLYGLVRKYKPELMISMFSSVNLFLIVGWIHRVEKRVSWIRTLSTQYSQNNFKVYRKSFIYGLATDIITNSLATKDDASTFFSIPETKITVLPNSVKDYSVVLDGINTCKNKLLYVGRLHPSKGVDILLHAFAQIAKEFPNVTLDIIGNGYILNDLKSLTIALEVSDKVTFLGEKNKEVVLRAYKQSYCTIVPSNSEAFGFTLIEAMSSGTCVIGANNTGIKEIIINGESGLLFETGNSVDLKTKLKQILLDENLRNDLAKSGYIRFLKYYENSIAINRDVDFFKNLS</sequence>
<dbReference type="Pfam" id="PF13439">
    <property type="entry name" value="Glyco_transf_4"/>
    <property type="match status" value="1"/>
</dbReference>
<organism evidence="3 4">
    <name type="scientific">Winogradskyella rapida</name>
    <dbReference type="NCBI Taxonomy" id="549701"/>
    <lineage>
        <taxon>Bacteria</taxon>
        <taxon>Pseudomonadati</taxon>
        <taxon>Bacteroidota</taxon>
        <taxon>Flavobacteriia</taxon>
        <taxon>Flavobacteriales</taxon>
        <taxon>Flavobacteriaceae</taxon>
        <taxon>Winogradskyella</taxon>
    </lineage>
</organism>
<dbReference type="InterPro" id="IPR050194">
    <property type="entry name" value="Glycosyltransferase_grp1"/>
</dbReference>
<accession>A0ABW3KMC3</accession>
<dbReference type="PANTHER" id="PTHR45947">
    <property type="entry name" value="SULFOQUINOVOSYL TRANSFERASE SQD2"/>
    <property type="match status" value="1"/>
</dbReference>
<dbReference type="EMBL" id="JBHTKM010000001">
    <property type="protein sequence ID" value="MFD1014599.1"/>
    <property type="molecule type" value="Genomic_DNA"/>
</dbReference>
<evidence type="ECO:0000313" key="3">
    <source>
        <dbReference type="EMBL" id="MFD1014599.1"/>
    </source>
</evidence>
<dbReference type="CDD" id="cd03801">
    <property type="entry name" value="GT4_PimA-like"/>
    <property type="match status" value="1"/>
</dbReference>
<dbReference type="EC" id="2.4.-.-" evidence="3"/>
<proteinExistence type="predicted"/>